<dbReference type="EMBL" id="JARBDR010000813">
    <property type="protein sequence ID" value="KAJ8305259.1"/>
    <property type="molecule type" value="Genomic_DNA"/>
</dbReference>
<evidence type="ECO:0000313" key="3">
    <source>
        <dbReference type="Proteomes" id="UP001217089"/>
    </source>
</evidence>
<dbReference type="InterPro" id="IPR046906">
    <property type="entry name" value="Mab-21_HhH/H2TH-like"/>
</dbReference>
<reference evidence="2 3" key="1">
    <citation type="submission" date="2022-12" db="EMBL/GenBank/DDBJ databases">
        <title>Chromosome-level genome of Tegillarca granosa.</title>
        <authorList>
            <person name="Kim J."/>
        </authorList>
    </citation>
    <scope>NUCLEOTIDE SEQUENCE [LARGE SCALE GENOMIC DNA]</scope>
    <source>
        <strain evidence="2">Teg-2019</strain>
        <tissue evidence="2">Adductor muscle</tissue>
    </source>
</reference>
<evidence type="ECO:0000259" key="1">
    <source>
        <dbReference type="Pfam" id="PF20266"/>
    </source>
</evidence>
<name>A0ABQ9EJ04_TEGGR</name>
<evidence type="ECO:0000313" key="2">
    <source>
        <dbReference type="EMBL" id="KAJ8305259.1"/>
    </source>
</evidence>
<dbReference type="Proteomes" id="UP001217089">
    <property type="component" value="Unassembled WGS sequence"/>
</dbReference>
<organism evidence="2 3">
    <name type="scientific">Tegillarca granosa</name>
    <name type="common">Malaysian cockle</name>
    <name type="synonym">Anadara granosa</name>
    <dbReference type="NCBI Taxonomy" id="220873"/>
    <lineage>
        <taxon>Eukaryota</taxon>
        <taxon>Metazoa</taxon>
        <taxon>Spiralia</taxon>
        <taxon>Lophotrochozoa</taxon>
        <taxon>Mollusca</taxon>
        <taxon>Bivalvia</taxon>
        <taxon>Autobranchia</taxon>
        <taxon>Pteriomorphia</taxon>
        <taxon>Arcoida</taxon>
        <taxon>Arcoidea</taxon>
        <taxon>Arcidae</taxon>
        <taxon>Tegillarca</taxon>
    </lineage>
</organism>
<keyword evidence="3" id="KW-1185">Reference proteome</keyword>
<proteinExistence type="predicted"/>
<protein>
    <recommendedName>
        <fullName evidence="1">Mab-21-like HhH/H2TH-like domain-containing protein</fullName>
    </recommendedName>
</protein>
<accession>A0ABQ9EJ04</accession>
<dbReference type="Gene3D" id="1.10.1410.40">
    <property type="match status" value="1"/>
</dbReference>
<comment type="caution">
    <text evidence="2">The sequence shown here is derived from an EMBL/GenBank/DDBJ whole genome shotgun (WGS) entry which is preliminary data.</text>
</comment>
<feature type="domain" description="Mab-21-like HhH/H2TH-like" evidence="1">
    <location>
        <begin position="15"/>
        <end position="68"/>
    </location>
</feature>
<sequence>MLGKFVNVCYAQDGIIWYQHNILNCFWACFQHLTVWIEQGYLPNYFIKSNNMIERKIFGDTRNRLIKHLHNLSRSGVNTVMKIPMLAELF</sequence>
<gene>
    <name evidence="2" type="ORF">KUTeg_015804</name>
</gene>
<dbReference type="Pfam" id="PF20266">
    <property type="entry name" value="Mab-21_C"/>
    <property type="match status" value="1"/>
</dbReference>